<dbReference type="AlphaFoldDB" id="A0A2I0JDF5"/>
<sequence>MTSGDSFSRVSVTRPHGKVDTPKPRGFRSRAMRAPTRVHIRARSLVSWKSNATGPARKFHPDQPVQPRQARLPVDPTAPVRVCLFQPSLPTPFATSPTLTSCSEARKRLKSRWERPSWLWLNHGNARPSPKGGTRGFPLAHLRPPWPLPPRNKMETIRDPSRVNKALGFPPWRVAESFMTFLGSKAVSSSVF</sequence>
<proteinExistence type="predicted"/>
<evidence type="ECO:0000256" key="1">
    <source>
        <dbReference type="SAM" id="MobiDB-lite"/>
    </source>
</evidence>
<keyword evidence="3" id="KW-1185">Reference proteome</keyword>
<comment type="caution">
    <text evidence="2">The sequence shown here is derived from an EMBL/GenBank/DDBJ whole genome shotgun (WGS) entry which is preliminary data.</text>
</comment>
<name>A0A2I0JDF5_PUNGR</name>
<accession>A0A2I0JDF5</accession>
<feature type="region of interest" description="Disordered" evidence="1">
    <location>
        <begin position="1"/>
        <end position="30"/>
    </location>
</feature>
<protein>
    <submittedName>
        <fullName evidence="2">Uncharacterized protein</fullName>
    </submittedName>
</protein>
<dbReference type="Proteomes" id="UP000233551">
    <property type="component" value="Unassembled WGS sequence"/>
</dbReference>
<evidence type="ECO:0000313" key="2">
    <source>
        <dbReference type="EMBL" id="PKI54257.1"/>
    </source>
</evidence>
<organism evidence="2 3">
    <name type="scientific">Punica granatum</name>
    <name type="common">Pomegranate</name>
    <dbReference type="NCBI Taxonomy" id="22663"/>
    <lineage>
        <taxon>Eukaryota</taxon>
        <taxon>Viridiplantae</taxon>
        <taxon>Streptophyta</taxon>
        <taxon>Embryophyta</taxon>
        <taxon>Tracheophyta</taxon>
        <taxon>Spermatophyta</taxon>
        <taxon>Magnoliopsida</taxon>
        <taxon>eudicotyledons</taxon>
        <taxon>Gunneridae</taxon>
        <taxon>Pentapetalae</taxon>
        <taxon>rosids</taxon>
        <taxon>malvids</taxon>
        <taxon>Myrtales</taxon>
        <taxon>Lythraceae</taxon>
        <taxon>Punica</taxon>
    </lineage>
</organism>
<reference evidence="2 3" key="1">
    <citation type="submission" date="2017-11" db="EMBL/GenBank/DDBJ databases">
        <title>De-novo sequencing of pomegranate (Punica granatum L.) genome.</title>
        <authorList>
            <person name="Akparov Z."/>
            <person name="Amiraslanov A."/>
            <person name="Hajiyeva S."/>
            <person name="Abbasov M."/>
            <person name="Kaur K."/>
            <person name="Hamwieh A."/>
            <person name="Solovyev V."/>
            <person name="Salamov A."/>
            <person name="Braich B."/>
            <person name="Kosarev P."/>
            <person name="Mahmoud A."/>
            <person name="Hajiyev E."/>
            <person name="Babayeva S."/>
            <person name="Izzatullayeva V."/>
            <person name="Mammadov A."/>
            <person name="Mammadov A."/>
            <person name="Sharifova S."/>
            <person name="Ojaghi J."/>
            <person name="Eynullazada K."/>
            <person name="Bayramov B."/>
            <person name="Abdulazimova A."/>
            <person name="Shahmuradov I."/>
        </authorList>
    </citation>
    <scope>NUCLEOTIDE SEQUENCE [LARGE SCALE GENOMIC DNA]</scope>
    <source>
        <strain evidence="3">cv. AG2017</strain>
        <tissue evidence="2">Leaf</tissue>
    </source>
</reference>
<evidence type="ECO:0000313" key="3">
    <source>
        <dbReference type="Proteomes" id="UP000233551"/>
    </source>
</evidence>
<dbReference type="EMBL" id="PGOL01001795">
    <property type="protein sequence ID" value="PKI54257.1"/>
    <property type="molecule type" value="Genomic_DNA"/>
</dbReference>
<feature type="compositionally biased region" description="Polar residues" evidence="1">
    <location>
        <begin position="1"/>
        <end position="11"/>
    </location>
</feature>
<feature type="region of interest" description="Disordered" evidence="1">
    <location>
        <begin position="51"/>
        <end position="70"/>
    </location>
</feature>
<gene>
    <name evidence="2" type="ORF">CRG98_025351</name>
</gene>